<dbReference type="SUPFAM" id="SSF53098">
    <property type="entry name" value="Ribonuclease H-like"/>
    <property type="match status" value="1"/>
</dbReference>
<accession>A0A8K0C8L8</accession>
<reference evidence="2" key="1">
    <citation type="submission" date="2019-08" db="EMBL/GenBank/DDBJ databases">
        <title>The genome of the North American firefly Photinus pyralis.</title>
        <authorList>
            <consortium name="Photinus pyralis genome working group"/>
            <person name="Fallon T.R."/>
            <person name="Sander Lower S.E."/>
            <person name="Weng J.-K."/>
        </authorList>
    </citation>
    <scope>NUCLEOTIDE SEQUENCE</scope>
    <source>
        <strain evidence="2">TRF0915ILg1</strain>
        <tissue evidence="2">Whole body</tissue>
    </source>
</reference>
<sequence length="262" mass="29416">MAECGEDLCGMRLSARVVPGPTLWTVLMEGWFQKINQTVRERELDGVAVQAFADDQVIVPSARSVKKLEKAWKIVIEACEQWAVTRKLRYNRNKTQVTFCNGTSAIREPPDSEALKRTPAAISAGDLQMLSNHTHQRYGGADERTAIMDCSESPTHGVYSYPAGRGVNLFADSQSALAAIIGPEPNTQLALTARKKIQALRRDGTEVTLHWIRAHVGHMGNEETDERAREATQREIANIFIPPRSHYKYLAWKEVTRTWRST</sequence>
<dbReference type="Gene3D" id="3.30.420.10">
    <property type="entry name" value="Ribonuclease H-like superfamily/Ribonuclease H"/>
    <property type="match status" value="1"/>
</dbReference>
<dbReference type="Proteomes" id="UP000801492">
    <property type="component" value="Unassembled WGS sequence"/>
</dbReference>
<evidence type="ECO:0000259" key="1">
    <source>
        <dbReference type="PROSITE" id="PS50879"/>
    </source>
</evidence>
<dbReference type="GO" id="GO:0004523">
    <property type="term" value="F:RNA-DNA hybrid ribonuclease activity"/>
    <property type="evidence" value="ECO:0007669"/>
    <property type="project" value="InterPro"/>
</dbReference>
<dbReference type="InterPro" id="IPR002156">
    <property type="entry name" value="RNaseH_domain"/>
</dbReference>
<feature type="domain" description="RNase H type-1" evidence="1">
    <location>
        <begin position="92"/>
        <end position="233"/>
    </location>
</feature>
<protein>
    <recommendedName>
        <fullName evidence="1">RNase H type-1 domain-containing protein</fullName>
    </recommendedName>
</protein>
<keyword evidence="3" id="KW-1185">Reference proteome</keyword>
<comment type="caution">
    <text evidence="2">The sequence shown here is derived from an EMBL/GenBank/DDBJ whole genome shotgun (WGS) entry which is preliminary data.</text>
</comment>
<organism evidence="2 3">
    <name type="scientific">Ignelater luminosus</name>
    <name type="common">Cucubano</name>
    <name type="synonym">Pyrophorus luminosus</name>
    <dbReference type="NCBI Taxonomy" id="2038154"/>
    <lineage>
        <taxon>Eukaryota</taxon>
        <taxon>Metazoa</taxon>
        <taxon>Ecdysozoa</taxon>
        <taxon>Arthropoda</taxon>
        <taxon>Hexapoda</taxon>
        <taxon>Insecta</taxon>
        <taxon>Pterygota</taxon>
        <taxon>Neoptera</taxon>
        <taxon>Endopterygota</taxon>
        <taxon>Coleoptera</taxon>
        <taxon>Polyphaga</taxon>
        <taxon>Elateriformia</taxon>
        <taxon>Elateroidea</taxon>
        <taxon>Elateridae</taxon>
        <taxon>Agrypninae</taxon>
        <taxon>Pyrophorini</taxon>
        <taxon>Ignelater</taxon>
    </lineage>
</organism>
<name>A0A8K0C8L8_IGNLU</name>
<dbReference type="GO" id="GO:0003676">
    <property type="term" value="F:nucleic acid binding"/>
    <property type="evidence" value="ECO:0007669"/>
    <property type="project" value="InterPro"/>
</dbReference>
<dbReference type="InterPro" id="IPR012337">
    <property type="entry name" value="RNaseH-like_sf"/>
</dbReference>
<dbReference type="InterPro" id="IPR036397">
    <property type="entry name" value="RNaseH_sf"/>
</dbReference>
<evidence type="ECO:0000313" key="2">
    <source>
        <dbReference type="EMBL" id="KAF2881449.1"/>
    </source>
</evidence>
<gene>
    <name evidence="2" type="ORF">ILUMI_24735</name>
</gene>
<dbReference type="AlphaFoldDB" id="A0A8K0C8L8"/>
<dbReference type="PROSITE" id="PS50879">
    <property type="entry name" value="RNASE_H_1"/>
    <property type="match status" value="1"/>
</dbReference>
<proteinExistence type="predicted"/>
<evidence type="ECO:0000313" key="3">
    <source>
        <dbReference type="Proteomes" id="UP000801492"/>
    </source>
</evidence>
<dbReference type="EMBL" id="VTPC01090739">
    <property type="protein sequence ID" value="KAF2881449.1"/>
    <property type="molecule type" value="Genomic_DNA"/>
</dbReference>
<dbReference type="OrthoDB" id="6781282at2759"/>